<dbReference type="NCBIfam" id="NF001159">
    <property type="entry name" value="PRK00150.1-3"/>
    <property type="match status" value="1"/>
</dbReference>
<dbReference type="SUPFAM" id="SSF56420">
    <property type="entry name" value="Peptide deformylase"/>
    <property type="match status" value="1"/>
</dbReference>
<dbReference type="PIRSF" id="PIRSF004749">
    <property type="entry name" value="Pep_def"/>
    <property type="match status" value="1"/>
</dbReference>
<gene>
    <name evidence="7" type="primary">def2</name>
    <name evidence="6" type="synonym">def</name>
    <name evidence="7" type="ORF">CGERO_05965</name>
</gene>
<name>A0A3G6J521_9CORY</name>
<comment type="similarity">
    <text evidence="1 6">Belongs to the polypeptide deformylase family.</text>
</comment>
<keyword evidence="8" id="KW-1185">Reference proteome</keyword>
<comment type="catalytic activity">
    <reaction evidence="6">
        <text>N-terminal N-formyl-L-methionyl-[peptide] + H2O = N-terminal L-methionyl-[peptide] + formate</text>
        <dbReference type="Rhea" id="RHEA:24420"/>
        <dbReference type="Rhea" id="RHEA-COMP:10639"/>
        <dbReference type="Rhea" id="RHEA-COMP:10640"/>
        <dbReference type="ChEBI" id="CHEBI:15377"/>
        <dbReference type="ChEBI" id="CHEBI:15740"/>
        <dbReference type="ChEBI" id="CHEBI:49298"/>
        <dbReference type="ChEBI" id="CHEBI:64731"/>
        <dbReference type="EC" id="3.5.1.88"/>
    </reaction>
</comment>
<dbReference type="Pfam" id="PF01327">
    <property type="entry name" value="Pep_deformylase"/>
    <property type="match status" value="1"/>
</dbReference>
<dbReference type="GO" id="GO:0046872">
    <property type="term" value="F:metal ion binding"/>
    <property type="evidence" value="ECO:0007669"/>
    <property type="project" value="UniProtKB-KW"/>
</dbReference>
<evidence type="ECO:0000256" key="5">
    <source>
        <dbReference type="ARBA" id="ARBA00023004"/>
    </source>
</evidence>
<dbReference type="OrthoDB" id="9804313at2"/>
<evidence type="ECO:0000313" key="7">
    <source>
        <dbReference type="EMBL" id="AZA11500.1"/>
    </source>
</evidence>
<dbReference type="NCBIfam" id="TIGR00079">
    <property type="entry name" value="pept_deformyl"/>
    <property type="match status" value="1"/>
</dbReference>
<keyword evidence="5 6" id="KW-0408">Iron</keyword>
<dbReference type="InterPro" id="IPR036821">
    <property type="entry name" value="Peptide_deformylase_sf"/>
</dbReference>
<dbReference type="EC" id="3.5.1.88" evidence="6"/>
<evidence type="ECO:0000256" key="1">
    <source>
        <dbReference type="ARBA" id="ARBA00010759"/>
    </source>
</evidence>
<proteinExistence type="inferred from homology"/>
<feature type="binding site" evidence="6">
    <location>
        <position position="139"/>
    </location>
    <ligand>
        <name>Fe cation</name>
        <dbReference type="ChEBI" id="CHEBI:24875"/>
    </ligand>
</feature>
<reference evidence="7 8" key="1">
    <citation type="submission" date="2018-11" db="EMBL/GenBank/DDBJ databases">
        <authorList>
            <person name="Kleinhagauer T."/>
            <person name="Glaeser S.P."/>
            <person name="Spergser J."/>
            <person name="Ruckert C."/>
            <person name="Kaempfer P."/>
            <person name="Busse H.-J."/>
        </authorList>
    </citation>
    <scope>NUCLEOTIDE SEQUENCE [LARGE SCALE GENOMIC DNA]</scope>
    <source>
        <strain evidence="7 8">W8</strain>
    </source>
</reference>
<keyword evidence="2 6" id="KW-0479">Metal-binding</keyword>
<organism evidence="7 8">
    <name type="scientific">Corynebacterium gerontici</name>
    <dbReference type="NCBI Taxonomy" id="2079234"/>
    <lineage>
        <taxon>Bacteria</taxon>
        <taxon>Bacillati</taxon>
        <taxon>Actinomycetota</taxon>
        <taxon>Actinomycetes</taxon>
        <taxon>Mycobacteriales</taxon>
        <taxon>Corynebacteriaceae</taxon>
        <taxon>Corynebacterium</taxon>
    </lineage>
</organism>
<dbReference type="PANTHER" id="PTHR10458">
    <property type="entry name" value="PEPTIDE DEFORMYLASE"/>
    <property type="match status" value="1"/>
</dbReference>
<protein>
    <recommendedName>
        <fullName evidence="6">Peptide deformylase</fullName>
        <shortName evidence="6">PDF</shortName>
        <ecNumber evidence="6">3.5.1.88</ecNumber>
    </recommendedName>
    <alternativeName>
        <fullName evidence="6">Polypeptide deformylase</fullName>
    </alternativeName>
</protein>
<dbReference type="PRINTS" id="PR01576">
    <property type="entry name" value="PDEFORMYLASE"/>
</dbReference>
<dbReference type="CDD" id="cd00487">
    <property type="entry name" value="Pep_deformylase"/>
    <property type="match status" value="1"/>
</dbReference>
<dbReference type="HAMAP" id="MF_00163">
    <property type="entry name" value="Pep_deformylase"/>
    <property type="match status" value="1"/>
</dbReference>
<dbReference type="GO" id="GO:0006412">
    <property type="term" value="P:translation"/>
    <property type="evidence" value="ECO:0007669"/>
    <property type="project" value="UniProtKB-UniRule"/>
</dbReference>
<feature type="active site" evidence="6">
    <location>
        <position position="136"/>
    </location>
</feature>
<dbReference type="InterPro" id="IPR023635">
    <property type="entry name" value="Peptide_deformylase"/>
</dbReference>
<evidence type="ECO:0000256" key="3">
    <source>
        <dbReference type="ARBA" id="ARBA00022801"/>
    </source>
</evidence>
<keyword evidence="4 6" id="KW-0648">Protein biosynthesis</keyword>
<dbReference type="RefSeq" id="WP_123934143.1">
    <property type="nucleotide sequence ID" value="NZ_CP033897.1"/>
</dbReference>
<dbReference type="Gene3D" id="3.90.45.10">
    <property type="entry name" value="Peptide deformylase"/>
    <property type="match status" value="1"/>
</dbReference>
<accession>A0A3G6J521</accession>
<dbReference type="KEGG" id="cgk:CGERO_05965"/>
<dbReference type="EMBL" id="CP033897">
    <property type="protein sequence ID" value="AZA11500.1"/>
    <property type="molecule type" value="Genomic_DNA"/>
</dbReference>
<dbReference type="PANTHER" id="PTHR10458:SF2">
    <property type="entry name" value="PEPTIDE DEFORMYLASE, MITOCHONDRIAL"/>
    <property type="match status" value="1"/>
</dbReference>
<sequence>MTIRNIRIFGDPVLTTKAEDVTVYDAGLEQLVEDMLETMDAAGGVGLAANQIGVLKRVFVYDTAHTEGGLRGHIINPTWHSIGEDTQIGQEGCLSIPEIQKDVQRAQTVELRGYNVHGDPVSLVASGLLARCIQHEYDHLDGVLFLKRLSPALRKEAMREIRQSEWFQQ</sequence>
<evidence type="ECO:0000256" key="4">
    <source>
        <dbReference type="ARBA" id="ARBA00022917"/>
    </source>
</evidence>
<feature type="binding site" evidence="6">
    <location>
        <position position="93"/>
    </location>
    <ligand>
        <name>Fe cation</name>
        <dbReference type="ChEBI" id="CHEBI:24875"/>
    </ligand>
</feature>
<dbReference type="GO" id="GO:0042586">
    <property type="term" value="F:peptide deformylase activity"/>
    <property type="evidence" value="ECO:0007669"/>
    <property type="project" value="UniProtKB-UniRule"/>
</dbReference>
<evidence type="ECO:0000313" key="8">
    <source>
        <dbReference type="Proteomes" id="UP000271587"/>
    </source>
</evidence>
<feature type="binding site" evidence="6">
    <location>
        <position position="135"/>
    </location>
    <ligand>
        <name>Fe cation</name>
        <dbReference type="ChEBI" id="CHEBI:24875"/>
    </ligand>
</feature>
<dbReference type="AlphaFoldDB" id="A0A3G6J521"/>
<dbReference type="Proteomes" id="UP000271587">
    <property type="component" value="Chromosome"/>
</dbReference>
<evidence type="ECO:0000256" key="2">
    <source>
        <dbReference type="ARBA" id="ARBA00022723"/>
    </source>
</evidence>
<evidence type="ECO:0000256" key="6">
    <source>
        <dbReference type="HAMAP-Rule" id="MF_00163"/>
    </source>
</evidence>
<comment type="function">
    <text evidence="6">Removes the formyl group from the N-terminal Met of newly synthesized proteins. Requires at least a dipeptide for an efficient rate of reaction. N-terminal L-methionine is a prerequisite for activity but the enzyme has broad specificity at other positions.</text>
</comment>
<comment type="cofactor">
    <cofactor evidence="6">
        <name>Fe(2+)</name>
        <dbReference type="ChEBI" id="CHEBI:29033"/>
    </cofactor>
    <text evidence="6">Binds 1 Fe(2+) ion.</text>
</comment>
<keyword evidence="3 6" id="KW-0378">Hydrolase</keyword>